<gene>
    <name evidence="7" type="ORF">C7C46_16045</name>
</gene>
<dbReference type="Proteomes" id="UP000248039">
    <property type="component" value="Unassembled WGS sequence"/>
</dbReference>
<evidence type="ECO:0000259" key="6">
    <source>
        <dbReference type="Pfam" id="PF06271"/>
    </source>
</evidence>
<dbReference type="AlphaFoldDB" id="A0A2V4NRG3"/>
<comment type="caution">
    <text evidence="7">The sequence shown here is derived from an EMBL/GenBank/DDBJ whole genome shotgun (WGS) entry which is preliminary data.</text>
</comment>
<keyword evidence="3" id="KW-0812">Transmembrane</keyword>
<evidence type="ECO:0000256" key="4">
    <source>
        <dbReference type="ARBA" id="ARBA00022989"/>
    </source>
</evidence>
<dbReference type="Pfam" id="PF06271">
    <property type="entry name" value="RDD"/>
    <property type="match status" value="1"/>
</dbReference>
<keyword evidence="4" id="KW-1133">Transmembrane helix</keyword>
<organism evidence="7 8">
    <name type="scientific">Streptomyces tateyamensis</name>
    <dbReference type="NCBI Taxonomy" id="565073"/>
    <lineage>
        <taxon>Bacteria</taxon>
        <taxon>Bacillati</taxon>
        <taxon>Actinomycetota</taxon>
        <taxon>Actinomycetes</taxon>
        <taxon>Kitasatosporales</taxon>
        <taxon>Streptomycetaceae</taxon>
        <taxon>Streptomyces</taxon>
    </lineage>
</organism>
<evidence type="ECO:0000256" key="1">
    <source>
        <dbReference type="ARBA" id="ARBA00004651"/>
    </source>
</evidence>
<dbReference type="InterPro" id="IPR051791">
    <property type="entry name" value="Pra-immunoreactive"/>
</dbReference>
<evidence type="ECO:0000313" key="8">
    <source>
        <dbReference type="Proteomes" id="UP000248039"/>
    </source>
</evidence>
<dbReference type="PANTHER" id="PTHR36115">
    <property type="entry name" value="PROLINE-RICH ANTIGEN HOMOLOG-RELATED"/>
    <property type="match status" value="1"/>
</dbReference>
<evidence type="ECO:0000256" key="2">
    <source>
        <dbReference type="ARBA" id="ARBA00022475"/>
    </source>
</evidence>
<evidence type="ECO:0000313" key="7">
    <source>
        <dbReference type="EMBL" id="PYC78610.1"/>
    </source>
</evidence>
<keyword evidence="8" id="KW-1185">Reference proteome</keyword>
<dbReference type="InterPro" id="IPR010432">
    <property type="entry name" value="RDD"/>
</dbReference>
<keyword evidence="2" id="KW-1003">Cell membrane</keyword>
<dbReference type="EMBL" id="PYBW01000049">
    <property type="protein sequence ID" value="PYC78610.1"/>
    <property type="molecule type" value="Genomic_DNA"/>
</dbReference>
<reference evidence="7 8" key="1">
    <citation type="submission" date="2018-03" db="EMBL/GenBank/DDBJ databases">
        <title>Bioinformatic expansion and discovery of thiopeptide antibiotics.</title>
        <authorList>
            <person name="Schwalen C.J."/>
            <person name="Hudson G.A."/>
            <person name="Mitchell D.A."/>
        </authorList>
    </citation>
    <scope>NUCLEOTIDE SEQUENCE [LARGE SCALE GENOMIC DNA]</scope>
    <source>
        <strain evidence="7 8">ATCC 21389</strain>
    </source>
</reference>
<protein>
    <recommendedName>
        <fullName evidence="6">RDD domain-containing protein</fullName>
    </recommendedName>
</protein>
<sequence length="187" mass="20122">MGGVVSQEARWRALIGPGRVPKQARQQALPGLASPNARAAAALLELSIATGVMSAYTTFLYVARPVFALVQAVGLLLGVQMQSWFQSGYWVCGLGFLVWQAAERGATGQSLGQRLLGIVTVDEDTGRPVGVARSLVRLGLHLVDVAPLFFGFIRPLVHVRRQTFADQVARTVVVEISVINQMAEVVK</sequence>
<feature type="domain" description="RDD" evidence="6">
    <location>
        <begin position="33"/>
        <end position="169"/>
    </location>
</feature>
<evidence type="ECO:0000256" key="5">
    <source>
        <dbReference type="ARBA" id="ARBA00023136"/>
    </source>
</evidence>
<evidence type="ECO:0000256" key="3">
    <source>
        <dbReference type="ARBA" id="ARBA00022692"/>
    </source>
</evidence>
<dbReference type="GO" id="GO:0005886">
    <property type="term" value="C:plasma membrane"/>
    <property type="evidence" value="ECO:0007669"/>
    <property type="project" value="UniProtKB-SubCell"/>
</dbReference>
<name>A0A2V4NRG3_9ACTN</name>
<dbReference type="PANTHER" id="PTHR36115:SF6">
    <property type="entry name" value="PROLINE-RICH ANTIGEN HOMOLOG"/>
    <property type="match status" value="1"/>
</dbReference>
<accession>A0A2V4NRG3</accession>
<comment type="subcellular location">
    <subcellularLocation>
        <location evidence="1">Cell membrane</location>
        <topology evidence="1">Multi-pass membrane protein</topology>
    </subcellularLocation>
</comment>
<dbReference type="OrthoDB" id="9793824at2"/>
<proteinExistence type="predicted"/>
<keyword evidence="5" id="KW-0472">Membrane</keyword>